<feature type="region of interest" description="Disordered" evidence="13">
    <location>
        <begin position="1360"/>
        <end position="1380"/>
    </location>
</feature>
<dbReference type="CDD" id="cd00146">
    <property type="entry name" value="PKD"/>
    <property type="match status" value="1"/>
</dbReference>
<dbReference type="InterPro" id="IPR009057">
    <property type="entry name" value="Homeodomain-like_sf"/>
</dbReference>
<dbReference type="EMBL" id="FOBB01000004">
    <property type="protein sequence ID" value="SEM47569.1"/>
    <property type="molecule type" value="Genomic_DNA"/>
</dbReference>
<dbReference type="CDD" id="cd00082">
    <property type="entry name" value="HisKA"/>
    <property type="match status" value="1"/>
</dbReference>
<dbReference type="STRING" id="573321.SAMN04488505_104502"/>
<dbReference type="PROSITE" id="PS00041">
    <property type="entry name" value="HTH_ARAC_FAMILY_1"/>
    <property type="match status" value="1"/>
</dbReference>
<dbReference type="SMART" id="SM00342">
    <property type="entry name" value="HTH_ARAC"/>
    <property type="match status" value="1"/>
</dbReference>
<keyword evidence="3 12" id="KW-0597">Phosphoprotein</keyword>
<dbReference type="GO" id="GO:0005524">
    <property type="term" value="F:ATP binding"/>
    <property type="evidence" value="ECO:0007669"/>
    <property type="project" value="UniProtKB-KW"/>
</dbReference>
<gene>
    <name evidence="17" type="ORF">SAMN04488505_104502</name>
</gene>
<dbReference type="SUPFAM" id="SSF47384">
    <property type="entry name" value="Homodimeric domain of signal transducing histidine kinase"/>
    <property type="match status" value="1"/>
</dbReference>
<dbReference type="SMART" id="SM00388">
    <property type="entry name" value="HisKA"/>
    <property type="match status" value="1"/>
</dbReference>
<evidence type="ECO:0000256" key="12">
    <source>
        <dbReference type="PROSITE-ProRule" id="PRU00169"/>
    </source>
</evidence>
<dbReference type="Pfam" id="PF07494">
    <property type="entry name" value="Reg_prop"/>
    <property type="match status" value="8"/>
</dbReference>
<evidence type="ECO:0000256" key="9">
    <source>
        <dbReference type="ARBA" id="ARBA00023015"/>
    </source>
</evidence>
<dbReference type="SUPFAM" id="SSF46689">
    <property type="entry name" value="Homeodomain-like"/>
    <property type="match status" value="1"/>
</dbReference>
<dbReference type="EC" id="2.7.13.3" evidence="2"/>
<dbReference type="Gene3D" id="2.130.10.10">
    <property type="entry name" value="YVTN repeat-like/Quinoprotein amine dehydrogenase"/>
    <property type="match status" value="2"/>
</dbReference>
<evidence type="ECO:0000256" key="3">
    <source>
        <dbReference type="ARBA" id="ARBA00022553"/>
    </source>
</evidence>
<dbReference type="SMART" id="SM00387">
    <property type="entry name" value="HATPase_c"/>
    <property type="match status" value="1"/>
</dbReference>
<dbReference type="InterPro" id="IPR018062">
    <property type="entry name" value="HTH_AraC-typ_CS"/>
</dbReference>
<feature type="modified residue" description="4-aspartylphosphate" evidence="12">
    <location>
        <position position="1165"/>
    </location>
</feature>
<evidence type="ECO:0000256" key="11">
    <source>
        <dbReference type="ARBA" id="ARBA00023163"/>
    </source>
</evidence>
<feature type="domain" description="Response regulatory" evidence="16">
    <location>
        <begin position="1117"/>
        <end position="1232"/>
    </location>
</feature>
<dbReference type="PROSITE" id="PS50110">
    <property type="entry name" value="RESPONSE_REGULATORY"/>
    <property type="match status" value="1"/>
</dbReference>
<dbReference type="InterPro" id="IPR003594">
    <property type="entry name" value="HATPase_dom"/>
</dbReference>
<comment type="catalytic activity">
    <reaction evidence="1">
        <text>ATP + protein L-histidine = ADP + protein N-phospho-L-histidine.</text>
        <dbReference type="EC" id="2.7.13.3"/>
    </reaction>
</comment>
<dbReference type="FunFam" id="1.10.287.130:FF:000045">
    <property type="entry name" value="Two-component system sensor histidine kinase/response regulator"/>
    <property type="match status" value="1"/>
</dbReference>
<dbReference type="Gene3D" id="3.40.50.2300">
    <property type="match status" value="1"/>
</dbReference>
<evidence type="ECO:0000256" key="5">
    <source>
        <dbReference type="ARBA" id="ARBA00022741"/>
    </source>
</evidence>
<evidence type="ECO:0000256" key="6">
    <source>
        <dbReference type="ARBA" id="ARBA00022777"/>
    </source>
</evidence>
<dbReference type="CDD" id="cd17574">
    <property type="entry name" value="REC_OmpR"/>
    <property type="match status" value="1"/>
</dbReference>
<dbReference type="PRINTS" id="PR00344">
    <property type="entry name" value="BCTRLSENSOR"/>
</dbReference>
<dbReference type="PANTHER" id="PTHR43547:SF2">
    <property type="entry name" value="HYBRID SIGNAL TRANSDUCTION HISTIDINE KINASE C"/>
    <property type="match status" value="1"/>
</dbReference>
<dbReference type="InterPro" id="IPR013783">
    <property type="entry name" value="Ig-like_fold"/>
</dbReference>
<dbReference type="InterPro" id="IPR011123">
    <property type="entry name" value="Y_Y_Y"/>
</dbReference>
<keyword evidence="9" id="KW-0805">Transcription regulation</keyword>
<dbReference type="SUPFAM" id="SSF55874">
    <property type="entry name" value="ATPase domain of HSP90 chaperone/DNA topoisomerase II/histidine kinase"/>
    <property type="match status" value="1"/>
</dbReference>
<dbReference type="InterPro" id="IPR003661">
    <property type="entry name" value="HisK_dim/P_dom"/>
</dbReference>
<dbReference type="SMART" id="SM00448">
    <property type="entry name" value="REC"/>
    <property type="match status" value="1"/>
</dbReference>
<evidence type="ECO:0000256" key="13">
    <source>
        <dbReference type="SAM" id="MobiDB-lite"/>
    </source>
</evidence>
<keyword evidence="4" id="KW-0808">Transferase</keyword>
<evidence type="ECO:0000313" key="18">
    <source>
        <dbReference type="Proteomes" id="UP000198984"/>
    </source>
</evidence>
<proteinExistence type="predicted"/>
<keyword evidence="8" id="KW-0902">Two-component regulatory system</keyword>
<evidence type="ECO:0000259" key="14">
    <source>
        <dbReference type="PROSITE" id="PS01124"/>
    </source>
</evidence>
<evidence type="ECO:0000256" key="2">
    <source>
        <dbReference type="ARBA" id="ARBA00012438"/>
    </source>
</evidence>
<dbReference type="InterPro" id="IPR018060">
    <property type="entry name" value="HTH_AraC"/>
</dbReference>
<feature type="compositionally biased region" description="Acidic residues" evidence="13">
    <location>
        <begin position="1370"/>
        <end position="1380"/>
    </location>
</feature>
<evidence type="ECO:0000313" key="17">
    <source>
        <dbReference type="EMBL" id="SEM47569.1"/>
    </source>
</evidence>
<keyword evidence="6 17" id="KW-0418">Kinase</keyword>
<dbReference type="InterPro" id="IPR011110">
    <property type="entry name" value="Reg_prop"/>
</dbReference>
<keyword evidence="18" id="KW-1185">Reference proteome</keyword>
<reference evidence="17 18" key="1">
    <citation type="submission" date="2016-10" db="EMBL/GenBank/DDBJ databases">
        <authorList>
            <person name="de Groot N.N."/>
        </authorList>
    </citation>
    <scope>NUCLEOTIDE SEQUENCE [LARGE SCALE GENOMIC DNA]</scope>
    <source>
        <strain evidence="17 18">DSM 21039</strain>
    </source>
</reference>
<dbReference type="GO" id="GO:0000155">
    <property type="term" value="F:phosphorelay sensor kinase activity"/>
    <property type="evidence" value="ECO:0007669"/>
    <property type="project" value="InterPro"/>
</dbReference>
<dbReference type="FunFam" id="2.60.40.10:FF:000791">
    <property type="entry name" value="Two-component system sensor histidine kinase/response regulator"/>
    <property type="match status" value="1"/>
</dbReference>
<dbReference type="GO" id="GO:0043565">
    <property type="term" value="F:sequence-specific DNA binding"/>
    <property type="evidence" value="ECO:0007669"/>
    <property type="project" value="InterPro"/>
</dbReference>
<evidence type="ECO:0000256" key="1">
    <source>
        <dbReference type="ARBA" id="ARBA00000085"/>
    </source>
</evidence>
<evidence type="ECO:0000256" key="4">
    <source>
        <dbReference type="ARBA" id="ARBA00022679"/>
    </source>
</evidence>
<organism evidence="17 18">
    <name type="scientific">Chitinophaga rupis</name>
    <dbReference type="NCBI Taxonomy" id="573321"/>
    <lineage>
        <taxon>Bacteria</taxon>
        <taxon>Pseudomonadati</taxon>
        <taxon>Bacteroidota</taxon>
        <taxon>Chitinophagia</taxon>
        <taxon>Chitinophagales</taxon>
        <taxon>Chitinophagaceae</taxon>
        <taxon>Chitinophaga</taxon>
    </lineage>
</organism>
<evidence type="ECO:0000256" key="10">
    <source>
        <dbReference type="ARBA" id="ARBA00023125"/>
    </source>
</evidence>
<dbReference type="Pfam" id="PF02518">
    <property type="entry name" value="HATPase_c"/>
    <property type="match status" value="1"/>
</dbReference>
<dbReference type="RefSeq" id="WP_202909298.1">
    <property type="nucleotide sequence ID" value="NZ_FOBB01000004.1"/>
</dbReference>
<dbReference type="InterPro" id="IPR005467">
    <property type="entry name" value="His_kinase_dom"/>
</dbReference>
<dbReference type="SUPFAM" id="SSF52172">
    <property type="entry name" value="CheY-like"/>
    <property type="match status" value="1"/>
</dbReference>
<dbReference type="Proteomes" id="UP000198984">
    <property type="component" value="Unassembled WGS sequence"/>
</dbReference>
<dbReference type="InterPro" id="IPR015943">
    <property type="entry name" value="WD40/YVTN_repeat-like_dom_sf"/>
</dbReference>
<accession>A0A1H7YQV6</accession>
<dbReference type="InterPro" id="IPR004358">
    <property type="entry name" value="Sig_transdc_His_kin-like_C"/>
</dbReference>
<dbReference type="Pfam" id="PF00512">
    <property type="entry name" value="HisKA"/>
    <property type="match status" value="1"/>
</dbReference>
<dbReference type="Gene3D" id="1.10.10.60">
    <property type="entry name" value="Homeodomain-like"/>
    <property type="match status" value="1"/>
</dbReference>
<dbReference type="Pfam" id="PF07495">
    <property type="entry name" value="Y_Y_Y"/>
    <property type="match status" value="1"/>
</dbReference>
<evidence type="ECO:0000256" key="7">
    <source>
        <dbReference type="ARBA" id="ARBA00022840"/>
    </source>
</evidence>
<dbReference type="GO" id="GO:0003700">
    <property type="term" value="F:DNA-binding transcription factor activity"/>
    <property type="evidence" value="ECO:0007669"/>
    <property type="project" value="InterPro"/>
</dbReference>
<dbReference type="InterPro" id="IPR011006">
    <property type="entry name" value="CheY-like_superfamily"/>
</dbReference>
<evidence type="ECO:0000256" key="8">
    <source>
        <dbReference type="ARBA" id="ARBA00023012"/>
    </source>
</evidence>
<protein>
    <recommendedName>
        <fullName evidence="2">histidine kinase</fullName>
        <ecNumber evidence="2">2.7.13.3</ecNumber>
    </recommendedName>
</protein>
<feature type="domain" description="Histidine kinase" evidence="15">
    <location>
        <begin position="862"/>
        <end position="1080"/>
    </location>
</feature>
<dbReference type="Gene3D" id="1.10.287.130">
    <property type="match status" value="1"/>
</dbReference>
<feature type="domain" description="HTH araC/xylS-type" evidence="14">
    <location>
        <begin position="1264"/>
        <end position="1363"/>
    </location>
</feature>
<dbReference type="Pfam" id="PF12833">
    <property type="entry name" value="HTH_18"/>
    <property type="match status" value="1"/>
</dbReference>
<dbReference type="PROSITE" id="PS01124">
    <property type="entry name" value="HTH_ARAC_FAMILY_2"/>
    <property type="match status" value="1"/>
</dbReference>
<dbReference type="InterPro" id="IPR001789">
    <property type="entry name" value="Sig_transdc_resp-reg_receiver"/>
</dbReference>
<dbReference type="PROSITE" id="PS50109">
    <property type="entry name" value="HIS_KIN"/>
    <property type="match status" value="1"/>
</dbReference>
<evidence type="ECO:0000259" key="16">
    <source>
        <dbReference type="PROSITE" id="PS50110"/>
    </source>
</evidence>
<keyword evidence="11" id="KW-0804">Transcription</keyword>
<dbReference type="SUPFAM" id="SSF63829">
    <property type="entry name" value="Calcium-dependent phosphotriesterase"/>
    <property type="match status" value="3"/>
</dbReference>
<keyword evidence="10" id="KW-0238">DNA-binding</keyword>
<keyword evidence="7" id="KW-0067">ATP-binding</keyword>
<dbReference type="Gene3D" id="3.30.565.10">
    <property type="entry name" value="Histidine kinase-like ATPase, C-terminal domain"/>
    <property type="match status" value="1"/>
</dbReference>
<dbReference type="PANTHER" id="PTHR43547">
    <property type="entry name" value="TWO-COMPONENT HISTIDINE KINASE"/>
    <property type="match status" value="1"/>
</dbReference>
<name>A0A1H7YQV6_9BACT</name>
<dbReference type="FunFam" id="3.30.565.10:FF:000037">
    <property type="entry name" value="Hybrid sensor histidine kinase/response regulator"/>
    <property type="match status" value="1"/>
</dbReference>
<dbReference type="InterPro" id="IPR036097">
    <property type="entry name" value="HisK_dim/P_sf"/>
</dbReference>
<dbReference type="Gene3D" id="2.60.40.10">
    <property type="entry name" value="Immunoglobulins"/>
    <property type="match status" value="1"/>
</dbReference>
<dbReference type="Pfam" id="PF00072">
    <property type="entry name" value="Response_reg"/>
    <property type="match status" value="1"/>
</dbReference>
<sequence length="1380" mass="156801">MASAHFMRRYAVIFFLLLLLPVLRVFPQTPPYQFSHIDIDQGLSNNQVNCIFKDSKGFMWFGTISGLNRYDGYTFRIFKHDVRDSTSLPDNFIERITEAPGGLLWIYARDRQHAYDPARDAFLSAQPVLQQMGIPGAAVNDIIRDAQGGYWFIHPTNGLYYAAAGKTPALRIQHTKDSSTIYDNSLAAVTLTADNNLWLLHSNGMLEKMDRHSKRITYRNDLLFRQSKGVPQPYSLLADREDDLWIYISSDAQGIWYFNHATQAFSHYDQNSQPIRLNNNIVRGVVQDNQGRIWIGTDHGGVNIIDKQRQSIHYEVNQPENPKSLSQNSITTLYKDNTGIIWVGTYKKGISYYHEDIVKFPLYQHQPFNAQSLPYDDVNRFVEDAAGNLWIGTNGGGLIYFNRNTNTYTQYRHDARNPGSISSDVVVSLWIDQQQQLWVGTYFGGLDRFAGGQFVHYKNDPANPASLSNNSVWEIFEDSRHQLWVGTLGAGLNLFDPATQKFHPYRKGQPNSIHSNYIAALLEDKQGNLWIGTDNGVEIRDAQTGRFTTYNKNLSNNNVICLFEDSRGWIWIGTREGLNLYDPQLKQSRIFRREDGLPDNSVLNILEDNDHNLWMSTPNGLSNLTITDGKFRFLNYDAADGLQGKEFNENAALKTRRGELLFGGGNGFNLFYPHTITRNKNVPPLVLTDFQVFNKSMNAGEKINGRVLLPQDISATRQITLKYKENVFSIGFAALSYFHPEKSRYAYKLEGFNEGWLTTNGDQRKATYTNLDPGDYVFRVKASNNDGVWTRQPLELHIKILPPFWKTPLAFLLYGVLILGALLLARRLMLERERLRFRIEQERQQAHRMHELDALKIRFFTNVSHEFRTPLSLIITPLEKIIKGTKEEGTKGQLELIQRNARRLLNLVNQLLDFRKMEVQEIKLHTTEGDIVAFIRELTASFSDLSEKKQVKLDFRSQVNTLVMAYDADKIEKIIFNLLSNAFKFTPELGSVAVELQLAEDGRILIIQVKDTGIGMPPEQQERIFERFFQHEGQGSLLNQGSGIGLSITREFVKLHGGTITVDSAPEMGSCFTIQLPVKTNAAQPAPVTNGNGDAVPSPAPVPPLTPIPVRSGKKPLVLLVEDNEDFRFYLKDNLGLHYQVITAENGQSGWQILQQTLPDLVVSDVSMPVMDGLELCRRIRGNQHTAHLPVILLTARTTEADQLEALEKGATDFITKPFSFEVLLSRIRNLITQQATLKKSFREKIEANPSTIAISSADEQFIQQALQIVEKHLPDPDFSVEDLSRALYMSRVSVYKKILSLTGKTPIEFIRSIRLKRAAQLLEKSQLTVAEVAYEVGFNNPKYFSRYFKTEYNVLPSAYGRQRTPESDTTNDDATNDTP</sequence>
<evidence type="ECO:0000259" key="15">
    <source>
        <dbReference type="PROSITE" id="PS50109"/>
    </source>
</evidence>
<keyword evidence="5" id="KW-0547">Nucleotide-binding</keyword>
<dbReference type="InterPro" id="IPR036890">
    <property type="entry name" value="HATPase_C_sf"/>
</dbReference>